<comment type="caution">
    <text evidence="3">The sequence shown here is derived from an EMBL/GenBank/DDBJ whole genome shotgun (WGS) entry which is preliminary data.</text>
</comment>
<protein>
    <submittedName>
        <fullName evidence="3">DUF550 domain-containing protein</fullName>
    </submittedName>
</protein>
<dbReference type="AlphaFoldDB" id="A0A5T8LUF7"/>
<dbReference type="InterPro" id="IPR007538">
    <property type="entry name" value="dATP/dGTP_dipphydrolase_MazZ"/>
</dbReference>
<sequence>MTTITKERLLKIQQWSETYGAGSNVMLPAEEAEELARIALASLEAEPVSQPYKLPEEKGASLQLRNLIRKRHAEWSDSTFGNVGPVGPLKHLSKEALEAAAEPGDLSEWADMQFLLWDAQRRAGISDGEITAAMEEKLKVNMARQWPEPKDGEPRLHIKEQPVPVVPAEMPKGLAGQIVSLLAHNIGDKLLAQKIWNACRAAMLQSKYRDLSQPVDPQISEYEKIMQRAGWVMVPVEPTDEMIEAAMNCEDVLFNSDESFCVQYREIYCAMVDTAPALNKGEY</sequence>
<proteinExistence type="predicted"/>
<reference evidence="3" key="1">
    <citation type="submission" date="2018-08" db="EMBL/GenBank/DDBJ databases">
        <authorList>
            <consortium name="PulseNet: The National Subtyping Network for Foodborne Disease Surveillance"/>
            <person name="Tarr C.L."/>
            <person name="Trees E."/>
            <person name="Katz L.S."/>
            <person name="Carleton-Romer H.A."/>
            <person name="Stroika S."/>
            <person name="Kucerova Z."/>
            <person name="Roache K.F."/>
            <person name="Sabol A.L."/>
            <person name="Besser J."/>
            <person name="Gerner-Smidt P."/>
        </authorList>
    </citation>
    <scope>NUCLEOTIDE SEQUENCE</scope>
    <source>
        <strain evidence="3">PNUSAS047828</strain>
        <strain evidence="2">PNUSAS048586</strain>
    </source>
</reference>
<evidence type="ECO:0000313" key="2">
    <source>
        <dbReference type="EMBL" id="EBM3380294.1"/>
    </source>
</evidence>
<accession>A0A5T8LUF7</accession>
<name>A0A5T8LUF7_SALER</name>
<gene>
    <name evidence="3" type="ORF">DXQ78_02395</name>
    <name evidence="2" type="ORF">DYS93_02905</name>
</gene>
<organism evidence="3">
    <name type="scientific">Salmonella enterica</name>
    <name type="common">Salmonella choleraesuis</name>
    <dbReference type="NCBI Taxonomy" id="28901"/>
    <lineage>
        <taxon>Bacteria</taxon>
        <taxon>Pseudomonadati</taxon>
        <taxon>Pseudomonadota</taxon>
        <taxon>Gammaproteobacteria</taxon>
        <taxon>Enterobacterales</taxon>
        <taxon>Enterobacteriaceae</taxon>
        <taxon>Salmonella</taxon>
    </lineage>
</organism>
<dbReference type="EMBL" id="AAGGHY010000001">
    <property type="protein sequence ID" value="EBN6462937.1"/>
    <property type="molecule type" value="Genomic_DNA"/>
</dbReference>
<dbReference type="EMBL" id="AAGCJS010000001">
    <property type="protein sequence ID" value="EBM3380294.1"/>
    <property type="molecule type" value="Genomic_DNA"/>
</dbReference>
<dbReference type="Pfam" id="PF04447">
    <property type="entry name" value="dATP-dGTP_PPHyd"/>
    <property type="match status" value="1"/>
</dbReference>
<evidence type="ECO:0000259" key="1">
    <source>
        <dbReference type="Pfam" id="PF04447"/>
    </source>
</evidence>
<feature type="domain" description="dATP/dGTP diphosphohydrolase MazZ" evidence="1">
    <location>
        <begin position="68"/>
        <end position="162"/>
    </location>
</feature>
<evidence type="ECO:0000313" key="3">
    <source>
        <dbReference type="EMBL" id="EBN6462937.1"/>
    </source>
</evidence>